<reference evidence="8" key="1">
    <citation type="journal article" date="2019" name="Nat. Commun.">
        <title>The genome of broomcorn millet.</title>
        <authorList>
            <person name="Zou C."/>
            <person name="Miki D."/>
            <person name="Li D."/>
            <person name="Tang Q."/>
            <person name="Xiao L."/>
            <person name="Rajput S."/>
            <person name="Deng P."/>
            <person name="Jia W."/>
            <person name="Huang R."/>
            <person name="Zhang M."/>
            <person name="Sun Y."/>
            <person name="Hu J."/>
            <person name="Fu X."/>
            <person name="Schnable P.S."/>
            <person name="Li F."/>
            <person name="Zhang H."/>
            <person name="Feng B."/>
            <person name="Zhu X."/>
            <person name="Liu R."/>
            <person name="Schnable J.C."/>
            <person name="Zhu J.-K."/>
            <person name="Zhang H."/>
        </authorList>
    </citation>
    <scope>NUCLEOTIDE SEQUENCE [LARGE SCALE GENOMIC DNA]</scope>
</reference>
<dbReference type="PANTHER" id="PTHR22835:SF666">
    <property type="entry name" value="OS02G0608801 PROTEIN"/>
    <property type="match status" value="1"/>
</dbReference>
<dbReference type="InterPro" id="IPR001087">
    <property type="entry name" value="GDSL"/>
</dbReference>
<dbReference type="Proteomes" id="UP000275267">
    <property type="component" value="Unassembled WGS sequence"/>
</dbReference>
<dbReference type="GO" id="GO:0016788">
    <property type="term" value="F:hydrolase activity, acting on ester bonds"/>
    <property type="evidence" value="ECO:0007669"/>
    <property type="project" value="InterPro"/>
</dbReference>
<dbReference type="CDD" id="cd01837">
    <property type="entry name" value="SGNH_plant_lipase_like"/>
    <property type="match status" value="1"/>
</dbReference>
<gene>
    <name evidence="7" type="ORF">C2845_PM11G10530</name>
</gene>
<evidence type="ECO:0000256" key="5">
    <source>
        <dbReference type="SAM" id="MobiDB-lite"/>
    </source>
</evidence>
<dbReference type="EMBL" id="PQIB02000007">
    <property type="protein sequence ID" value="RLN09798.1"/>
    <property type="molecule type" value="Genomic_DNA"/>
</dbReference>
<evidence type="ECO:0000313" key="8">
    <source>
        <dbReference type="Proteomes" id="UP000275267"/>
    </source>
</evidence>
<sequence length="638" mass="67849">MATVARILLAAFVALLLVVGPCHARPAPQHAAKSAAKGKAAVDGITAIYNFGDSLSDTGNLLREGATGMLQYTTGPPYGTAIGGATGRCSDGYLMIDFLAKDLGLPLLNPYLDKGADFAHGVNFAVAGATALDAAALARRGVSVPHTNSSLAVQLQQFKDFMNTNTRSPQEIREKLARSLVMVGEIGGNDYNYAFSANRPAGDGERNLFNLGRMAAGVVEATALVPDVVRSVTSAARELLDMGATRLVIPGNFPLGCVPSYMAAMDEEDPAAYDANGCLAALNLFAQMHNVLLPVQQGIRELRRSYPGATIAYADYFYAYVRMLRDAGETGFDEAALTWACCGAGAGAYNFDMDRMCGAPGTLVCARPDERISWDGVHLTQRGYRVMTDLLYHEGFASPPPPVEQRLDKFAEESLGADVVLPKEEQAPVMMDLDPKTQMDSNPAEVIGSDAIPERDEEDVDICADSNSSSSSSDSDGSSSGRDSDSESDSDEVPPAVLYPEEIGASTAPPPPAPALEAEHSTKPEIVPGDVVDTTAPPALHPEENVVISAQPPSRPASEAAGSAEQTKVRGVQRAALKAVCIPGAIFRAKVRWELMEMEGTVQPDERIHTRDLRRLCIAEYGRPGIMRQLGLFLKADA</sequence>
<feature type="chain" id="PRO_5018184523" evidence="6">
    <location>
        <begin position="25"/>
        <end position="638"/>
    </location>
</feature>
<dbReference type="InterPro" id="IPR036514">
    <property type="entry name" value="SGNH_hydro_sf"/>
</dbReference>
<dbReference type="PANTHER" id="PTHR22835">
    <property type="entry name" value="ZINC FINGER FYVE DOMAIN CONTAINING PROTEIN"/>
    <property type="match status" value="1"/>
</dbReference>
<comment type="caution">
    <text evidence="7">The sequence shown here is derived from an EMBL/GenBank/DDBJ whole genome shotgun (WGS) entry which is preliminary data.</text>
</comment>
<keyword evidence="3" id="KW-0378">Hydrolase</keyword>
<evidence type="ECO:0000256" key="1">
    <source>
        <dbReference type="ARBA" id="ARBA00008668"/>
    </source>
</evidence>
<keyword evidence="2 6" id="KW-0732">Signal</keyword>
<evidence type="ECO:0000256" key="3">
    <source>
        <dbReference type="ARBA" id="ARBA00022801"/>
    </source>
</evidence>
<keyword evidence="8" id="KW-1185">Reference proteome</keyword>
<dbReference type="SUPFAM" id="SSF52266">
    <property type="entry name" value="SGNH hydrolase"/>
    <property type="match status" value="1"/>
</dbReference>
<dbReference type="OrthoDB" id="1600564at2759"/>
<comment type="similarity">
    <text evidence="1">Belongs to the 'GDSL' lipolytic enzyme family.</text>
</comment>
<evidence type="ECO:0000256" key="2">
    <source>
        <dbReference type="ARBA" id="ARBA00022729"/>
    </source>
</evidence>
<organism evidence="7 8">
    <name type="scientific">Panicum miliaceum</name>
    <name type="common">Proso millet</name>
    <name type="synonym">Broomcorn millet</name>
    <dbReference type="NCBI Taxonomy" id="4540"/>
    <lineage>
        <taxon>Eukaryota</taxon>
        <taxon>Viridiplantae</taxon>
        <taxon>Streptophyta</taxon>
        <taxon>Embryophyta</taxon>
        <taxon>Tracheophyta</taxon>
        <taxon>Spermatophyta</taxon>
        <taxon>Magnoliopsida</taxon>
        <taxon>Liliopsida</taxon>
        <taxon>Poales</taxon>
        <taxon>Poaceae</taxon>
        <taxon>PACMAD clade</taxon>
        <taxon>Panicoideae</taxon>
        <taxon>Panicodae</taxon>
        <taxon>Paniceae</taxon>
        <taxon>Panicinae</taxon>
        <taxon>Panicum</taxon>
        <taxon>Panicum sect. Panicum</taxon>
    </lineage>
</organism>
<feature type="compositionally biased region" description="Low complexity" evidence="5">
    <location>
        <begin position="465"/>
        <end position="481"/>
    </location>
</feature>
<dbReference type="Pfam" id="PF00657">
    <property type="entry name" value="Lipase_GDSL"/>
    <property type="match status" value="1"/>
</dbReference>
<feature type="signal peptide" evidence="6">
    <location>
        <begin position="1"/>
        <end position="24"/>
    </location>
</feature>
<dbReference type="AlphaFoldDB" id="A0A3L6RVG4"/>
<feature type="region of interest" description="Disordered" evidence="5">
    <location>
        <begin position="433"/>
        <end position="494"/>
    </location>
</feature>
<dbReference type="InterPro" id="IPR035669">
    <property type="entry name" value="SGNH_plant_lipase-like"/>
</dbReference>
<dbReference type="Gene3D" id="3.40.50.1110">
    <property type="entry name" value="SGNH hydrolase"/>
    <property type="match status" value="1"/>
</dbReference>
<accession>A0A3L6RVG4</accession>
<protein>
    <submittedName>
        <fullName evidence="7">Acetylajmalan esterase-like</fullName>
    </submittedName>
</protein>
<keyword evidence="4" id="KW-0325">Glycoprotein</keyword>
<dbReference type="STRING" id="4540.A0A3L6RVG4"/>
<evidence type="ECO:0000256" key="4">
    <source>
        <dbReference type="ARBA" id="ARBA00023180"/>
    </source>
</evidence>
<proteinExistence type="inferred from homology"/>
<name>A0A3L6RVG4_PANMI</name>
<evidence type="ECO:0000313" key="7">
    <source>
        <dbReference type="EMBL" id="RLN09798.1"/>
    </source>
</evidence>
<evidence type="ECO:0000256" key="6">
    <source>
        <dbReference type="SAM" id="SignalP"/>
    </source>
</evidence>